<name>M9LR16_PAEPP</name>
<dbReference type="GO" id="GO:0006950">
    <property type="term" value="P:response to stress"/>
    <property type="evidence" value="ECO:0007669"/>
    <property type="project" value="UniProtKB-ARBA"/>
</dbReference>
<dbReference type="InterPro" id="IPR013324">
    <property type="entry name" value="RNA_pol_sigma_r3/r4-like"/>
</dbReference>
<dbReference type="SUPFAM" id="SSF88946">
    <property type="entry name" value="Sigma2 domain of RNA polymerase sigma factors"/>
    <property type="match status" value="1"/>
</dbReference>
<dbReference type="EMBL" id="BALG01000227">
    <property type="protein sequence ID" value="GAC43591.1"/>
    <property type="molecule type" value="Genomic_DNA"/>
</dbReference>
<organism evidence="8 9">
    <name type="scientific">Paenibacillus popilliae ATCC 14706</name>
    <dbReference type="NCBI Taxonomy" id="1212764"/>
    <lineage>
        <taxon>Bacteria</taxon>
        <taxon>Bacillati</taxon>
        <taxon>Bacillota</taxon>
        <taxon>Bacilli</taxon>
        <taxon>Bacillales</taxon>
        <taxon>Paenibacillaceae</taxon>
        <taxon>Paenibacillus</taxon>
    </lineage>
</organism>
<evidence type="ECO:0000256" key="1">
    <source>
        <dbReference type="ARBA" id="ARBA00010641"/>
    </source>
</evidence>
<evidence type="ECO:0000256" key="3">
    <source>
        <dbReference type="ARBA" id="ARBA00023082"/>
    </source>
</evidence>
<dbReference type="InterPro" id="IPR014284">
    <property type="entry name" value="RNA_pol_sigma-70_dom"/>
</dbReference>
<keyword evidence="5 6" id="KW-0804">Transcription</keyword>
<protein>
    <recommendedName>
        <fullName evidence="6">RNA polymerase sigma factor</fullName>
    </recommendedName>
</protein>
<dbReference type="Proteomes" id="UP000029453">
    <property type="component" value="Unassembled WGS sequence"/>
</dbReference>
<dbReference type="PANTHER" id="PTHR43133:SF60">
    <property type="entry name" value="RNA POLYMERASE SIGMA FACTOR SIGV"/>
    <property type="match status" value="1"/>
</dbReference>
<evidence type="ECO:0000256" key="4">
    <source>
        <dbReference type="ARBA" id="ARBA00023125"/>
    </source>
</evidence>
<reference evidence="8 9" key="1">
    <citation type="submission" date="2012-10" db="EMBL/GenBank/DDBJ databases">
        <title>Draft Genome Sequence of Paenibacillus popilliae ATCC 14706T.</title>
        <authorList>
            <person name="Iiyama K."/>
            <person name="Mori K."/>
            <person name="Mon H."/>
            <person name="Chieda Y."/>
            <person name="Lee J.M."/>
            <person name="Kusakabe T."/>
            <person name="Tashiro K."/>
            <person name="Asano S."/>
            <person name="Yasunaga-Aoki C."/>
            <person name="Shimizu S."/>
        </authorList>
    </citation>
    <scope>NUCLEOTIDE SEQUENCE [LARGE SCALE GENOMIC DNA]</scope>
    <source>
        <strain evidence="8 9">ATCC 14706</strain>
    </source>
</reference>
<dbReference type="NCBIfam" id="NF007223">
    <property type="entry name" value="PRK09641.1"/>
    <property type="match status" value="1"/>
</dbReference>
<dbReference type="PROSITE" id="PS50008">
    <property type="entry name" value="PIPLC_Y_DOMAIN"/>
    <property type="match status" value="1"/>
</dbReference>
<keyword evidence="3 6" id="KW-0731">Sigma factor</keyword>
<dbReference type="Pfam" id="PF04542">
    <property type="entry name" value="Sigma70_r2"/>
    <property type="match status" value="1"/>
</dbReference>
<dbReference type="GO" id="GO:0004435">
    <property type="term" value="F:phosphatidylinositol-4,5-bisphosphate phospholipase C activity"/>
    <property type="evidence" value="ECO:0007669"/>
    <property type="project" value="InterPro"/>
</dbReference>
<keyword evidence="9" id="KW-1185">Reference proteome</keyword>
<dbReference type="InterPro" id="IPR039425">
    <property type="entry name" value="RNA_pol_sigma-70-like"/>
</dbReference>
<keyword evidence="8" id="KW-0240">DNA-directed RNA polymerase</keyword>
<dbReference type="GO" id="GO:0035556">
    <property type="term" value="P:intracellular signal transduction"/>
    <property type="evidence" value="ECO:0007669"/>
    <property type="project" value="InterPro"/>
</dbReference>
<feature type="domain" description="PI-PLC Y-box" evidence="7">
    <location>
        <begin position="37"/>
        <end position="129"/>
    </location>
</feature>
<dbReference type="AlphaFoldDB" id="M9LR16"/>
<dbReference type="NCBIfam" id="TIGR02948">
    <property type="entry name" value="SigW_bacill"/>
    <property type="match status" value="1"/>
</dbReference>
<sequence>MIVEDIGINGQCGWGETVNTLEKRLARLARKGDTRAFAEIVDLYKDKIYHLAYRMLNNRHEAEDVVQDTFLRVYRNLDRYDENQKFSTWIYRIGTNLCIDRLRKRKPNYYLDAGMTEQEGVDGYAMIPSDDWTPESHLIVSETQRMVQEAIHSLPSKYKSVMVLRYLQDLSLQEISNVLDIPVTTIKTRVHRGREFLRKKLEQKL</sequence>
<accession>M9LR16</accession>
<evidence type="ECO:0000313" key="9">
    <source>
        <dbReference type="Proteomes" id="UP000029453"/>
    </source>
</evidence>
<dbReference type="InterPro" id="IPR014294">
    <property type="entry name" value="RNA_pol_sigma-W_bacilli"/>
</dbReference>
<dbReference type="GO" id="GO:0006352">
    <property type="term" value="P:DNA-templated transcription initiation"/>
    <property type="evidence" value="ECO:0007669"/>
    <property type="project" value="InterPro"/>
</dbReference>
<dbReference type="PANTHER" id="PTHR43133">
    <property type="entry name" value="RNA POLYMERASE ECF-TYPE SIGMA FACTO"/>
    <property type="match status" value="1"/>
</dbReference>
<keyword evidence="4 6" id="KW-0238">DNA-binding</keyword>
<evidence type="ECO:0000256" key="6">
    <source>
        <dbReference type="RuleBase" id="RU000716"/>
    </source>
</evidence>
<proteinExistence type="inferred from homology"/>
<keyword evidence="2 6" id="KW-0805">Transcription regulation</keyword>
<dbReference type="InterPro" id="IPR013249">
    <property type="entry name" value="RNA_pol_sigma70_r4_t2"/>
</dbReference>
<evidence type="ECO:0000259" key="7">
    <source>
        <dbReference type="PROSITE" id="PS50008"/>
    </source>
</evidence>
<dbReference type="PROSITE" id="PS01063">
    <property type="entry name" value="SIGMA70_ECF"/>
    <property type="match status" value="1"/>
</dbReference>
<dbReference type="Gene3D" id="1.10.10.10">
    <property type="entry name" value="Winged helix-like DNA-binding domain superfamily/Winged helix DNA-binding domain"/>
    <property type="match status" value="1"/>
</dbReference>
<dbReference type="Pfam" id="PF08281">
    <property type="entry name" value="Sigma70_r4_2"/>
    <property type="match status" value="1"/>
</dbReference>
<dbReference type="Gene3D" id="1.10.1740.10">
    <property type="match status" value="1"/>
</dbReference>
<gene>
    <name evidence="8" type="ORF">PPOP_2990</name>
</gene>
<dbReference type="GO" id="GO:0003677">
    <property type="term" value="F:DNA binding"/>
    <property type="evidence" value="ECO:0007669"/>
    <property type="project" value="UniProtKB-KW"/>
</dbReference>
<dbReference type="InterPro" id="IPR000838">
    <property type="entry name" value="RNA_pol_sigma70_ECF_CS"/>
</dbReference>
<evidence type="ECO:0000313" key="8">
    <source>
        <dbReference type="EMBL" id="GAC43591.1"/>
    </source>
</evidence>
<dbReference type="SUPFAM" id="SSF88659">
    <property type="entry name" value="Sigma3 and sigma4 domains of RNA polymerase sigma factors"/>
    <property type="match status" value="1"/>
</dbReference>
<comment type="caution">
    <text evidence="8">The sequence shown here is derived from an EMBL/GenBank/DDBJ whole genome shotgun (WGS) entry which is preliminary data.</text>
</comment>
<dbReference type="GO" id="GO:0006629">
    <property type="term" value="P:lipid metabolic process"/>
    <property type="evidence" value="ECO:0007669"/>
    <property type="project" value="InterPro"/>
</dbReference>
<dbReference type="GO" id="GO:0000428">
    <property type="term" value="C:DNA-directed RNA polymerase complex"/>
    <property type="evidence" value="ECO:0007669"/>
    <property type="project" value="UniProtKB-KW"/>
</dbReference>
<evidence type="ECO:0000256" key="2">
    <source>
        <dbReference type="ARBA" id="ARBA00023015"/>
    </source>
</evidence>
<dbReference type="InterPro" id="IPR036388">
    <property type="entry name" value="WH-like_DNA-bd_sf"/>
</dbReference>
<dbReference type="InterPro" id="IPR013325">
    <property type="entry name" value="RNA_pol_sigma_r2"/>
</dbReference>
<dbReference type="InterPro" id="IPR001711">
    <property type="entry name" value="PLipase_C_Pinositol-sp_Y"/>
</dbReference>
<dbReference type="InterPro" id="IPR007627">
    <property type="entry name" value="RNA_pol_sigma70_r2"/>
</dbReference>
<dbReference type="GO" id="GO:0016987">
    <property type="term" value="F:sigma factor activity"/>
    <property type="evidence" value="ECO:0007669"/>
    <property type="project" value="UniProtKB-KW"/>
</dbReference>
<dbReference type="CDD" id="cd06171">
    <property type="entry name" value="Sigma70_r4"/>
    <property type="match status" value="1"/>
</dbReference>
<dbReference type="NCBIfam" id="TIGR02937">
    <property type="entry name" value="sigma70-ECF"/>
    <property type="match status" value="1"/>
</dbReference>
<comment type="similarity">
    <text evidence="1 6">Belongs to the sigma-70 factor family. ECF subfamily.</text>
</comment>
<evidence type="ECO:0000256" key="5">
    <source>
        <dbReference type="ARBA" id="ARBA00023163"/>
    </source>
</evidence>